<evidence type="ECO:0000313" key="1">
    <source>
        <dbReference type="EMBL" id="PLB41019.1"/>
    </source>
</evidence>
<keyword evidence="2" id="KW-1185">Reference proteome</keyword>
<dbReference type="Proteomes" id="UP000234585">
    <property type="component" value="Unassembled WGS sequence"/>
</dbReference>
<sequence>MFKRAVYARTALNTSKTGALCAYSSGRFLYNARARLRERYVPFKITALKQATSKHQQGTPDYSRTLIQASHQVEPAKVPSKLRHDEHDEKAQVDELIRRQSLLYVYRVVNGGLK</sequence>
<reference evidence="1 2" key="1">
    <citation type="submission" date="2017-12" db="EMBL/GenBank/DDBJ databases">
        <authorList>
            <consortium name="DOE Joint Genome Institute"/>
            <person name="Haridas S."/>
            <person name="Kjaerbolling I."/>
            <person name="Vesth T.C."/>
            <person name="Frisvad J.C."/>
            <person name="Nybo J.L."/>
            <person name="Theobald S."/>
            <person name="Kuo A."/>
            <person name="Bowyer P."/>
            <person name="Matsuda Y."/>
            <person name="Mondo S."/>
            <person name="Lyhne E.K."/>
            <person name="Kogle M.E."/>
            <person name="Clum A."/>
            <person name="Lipzen A."/>
            <person name="Salamov A."/>
            <person name="Ngan C.Y."/>
            <person name="Daum C."/>
            <person name="Chiniquy J."/>
            <person name="Barry K."/>
            <person name="LaButti K."/>
            <person name="Simmons B.A."/>
            <person name="Magnuson J.K."/>
            <person name="Mortensen U.H."/>
            <person name="Larsen T.O."/>
            <person name="Grigoriev I.V."/>
            <person name="Baker S.E."/>
            <person name="Andersen M.R."/>
            <person name="Nordberg H.P."/>
            <person name="Cantor M.N."/>
            <person name="Hua S.X."/>
        </authorList>
    </citation>
    <scope>NUCLEOTIDE SEQUENCE [LARGE SCALE GENOMIC DNA]</scope>
    <source>
        <strain evidence="1 2">CBS 102.13</strain>
    </source>
</reference>
<dbReference type="GeneID" id="36523147"/>
<organism evidence="1 2">
    <name type="scientific">Aspergillus candidus</name>
    <dbReference type="NCBI Taxonomy" id="41067"/>
    <lineage>
        <taxon>Eukaryota</taxon>
        <taxon>Fungi</taxon>
        <taxon>Dikarya</taxon>
        <taxon>Ascomycota</taxon>
        <taxon>Pezizomycotina</taxon>
        <taxon>Eurotiomycetes</taxon>
        <taxon>Eurotiomycetidae</taxon>
        <taxon>Eurotiales</taxon>
        <taxon>Aspergillaceae</taxon>
        <taxon>Aspergillus</taxon>
        <taxon>Aspergillus subgen. Circumdati</taxon>
    </lineage>
</organism>
<evidence type="ECO:0000313" key="2">
    <source>
        <dbReference type="Proteomes" id="UP000234585"/>
    </source>
</evidence>
<dbReference type="AlphaFoldDB" id="A0A2I2FK66"/>
<gene>
    <name evidence="1" type="ORF">BDW47DRAFT_123081</name>
</gene>
<accession>A0A2I2FK66</accession>
<proteinExistence type="predicted"/>
<name>A0A2I2FK66_ASPCN</name>
<dbReference type="RefSeq" id="XP_024675031.1">
    <property type="nucleotide sequence ID" value="XM_024815987.1"/>
</dbReference>
<dbReference type="EMBL" id="KZ559122">
    <property type="protein sequence ID" value="PLB41019.1"/>
    <property type="molecule type" value="Genomic_DNA"/>
</dbReference>
<protein>
    <submittedName>
        <fullName evidence="1">Uncharacterized protein</fullName>
    </submittedName>
</protein>
<dbReference type="OrthoDB" id="10003767at2759"/>